<dbReference type="CDD" id="cd03257">
    <property type="entry name" value="ABC_NikE_OppD_transporters"/>
    <property type="match status" value="2"/>
</dbReference>
<dbReference type="SUPFAM" id="SSF52540">
    <property type="entry name" value="P-loop containing nucleoside triphosphate hydrolases"/>
    <property type="match status" value="2"/>
</dbReference>
<organism evidence="6 7">
    <name type="scientific">Alteribacillus bidgolensis</name>
    <dbReference type="NCBI Taxonomy" id="930129"/>
    <lineage>
        <taxon>Bacteria</taxon>
        <taxon>Bacillati</taxon>
        <taxon>Bacillota</taxon>
        <taxon>Bacilli</taxon>
        <taxon>Bacillales</taxon>
        <taxon>Bacillaceae</taxon>
        <taxon>Alteribacillus</taxon>
    </lineage>
</organism>
<dbReference type="AlphaFoldDB" id="A0A1G8FYY7"/>
<name>A0A1G8FYY7_9BACI</name>
<dbReference type="InterPro" id="IPR003593">
    <property type="entry name" value="AAA+_ATPase"/>
</dbReference>
<dbReference type="InterPro" id="IPR050319">
    <property type="entry name" value="ABC_transp_ATP-bind"/>
</dbReference>
<dbReference type="PROSITE" id="PS50893">
    <property type="entry name" value="ABC_TRANSPORTER_2"/>
    <property type="match status" value="2"/>
</dbReference>
<dbReference type="GO" id="GO:0005524">
    <property type="term" value="F:ATP binding"/>
    <property type="evidence" value="ECO:0007669"/>
    <property type="project" value="UniProtKB-KW"/>
</dbReference>
<dbReference type="InterPro" id="IPR017871">
    <property type="entry name" value="ABC_transporter-like_CS"/>
</dbReference>
<keyword evidence="3" id="KW-0547">Nucleotide-binding</keyword>
<evidence type="ECO:0000259" key="5">
    <source>
        <dbReference type="PROSITE" id="PS50893"/>
    </source>
</evidence>
<gene>
    <name evidence="6" type="ORF">SAMN05216352_103148</name>
</gene>
<sequence length="521" mass="59000">MLDIRNLTVRNEDIFLLKNVTLRADNKEWHAIAGPSGAGKSLTAHAICSLVPKSIEQISGSVMFRGNNLVKMKKKSLDALASRSIAYIFQDPRHFFFPYLSIYKQWDDMVKIQYPKLSKKERKIEMLEALHAVKLPDNVLKSYPSELSGGQIQRVALAAVWLMKPNLIIADEPTSALDALTSQHIMQLFQTLREEIECTILMISHDLREVFHYADTVSILADGRIIEQGNTASVLLSPQSALTKQLCRAVPSLYRPKMEEDLLKPLFSMKNVHYVYPKTKKGVKDISFSLYPGECVGIVGESGSGKSTIVQLCLYLLQAQKGVIEMKGKSLKKLSAKERRFYRQKTQAVLQHNQRSFIPRQKVSRTFLEPVRNIPVKERQLLTQNHEREFAESWMSLVGLCPTVLDRKPETLSGGQQQRVHIARALSINPSFLVLDEPTSNLDVLSQATVLELLQQKTGDSERGTLFIGHDISVVDKLAERFIVMKEGEIVDTFHKNNMWSQTRHSYTKLLLKASTWEGLA</sequence>
<proteinExistence type="inferred from homology"/>
<evidence type="ECO:0000313" key="6">
    <source>
        <dbReference type="EMBL" id="SDH87290.1"/>
    </source>
</evidence>
<keyword evidence="7" id="KW-1185">Reference proteome</keyword>
<evidence type="ECO:0000256" key="2">
    <source>
        <dbReference type="ARBA" id="ARBA00022448"/>
    </source>
</evidence>
<dbReference type="EMBL" id="FNDU01000003">
    <property type="protein sequence ID" value="SDH87290.1"/>
    <property type="molecule type" value="Genomic_DNA"/>
</dbReference>
<keyword evidence="2" id="KW-0813">Transport</keyword>
<dbReference type="Proteomes" id="UP000199017">
    <property type="component" value="Unassembled WGS sequence"/>
</dbReference>
<dbReference type="Gene3D" id="3.40.50.300">
    <property type="entry name" value="P-loop containing nucleotide triphosphate hydrolases"/>
    <property type="match status" value="2"/>
</dbReference>
<dbReference type="InterPro" id="IPR003439">
    <property type="entry name" value="ABC_transporter-like_ATP-bd"/>
</dbReference>
<dbReference type="GO" id="GO:0016887">
    <property type="term" value="F:ATP hydrolysis activity"/>
    <property type="evidence" value="ECO:0007669"/>
    <property type="project" value="InterPro"/>
</dbReference>
<evidence type="ECO:0000313" key="7">
    <source>
        <dbReference type="Proteomes" id="UP000199017"/>
    </source>
</evidence>
<keyword evidence="4 6" id="KW-0067">ATP-binding</keyword>
<dbReference type="PROSITE" id="PS00211">
    <property type="entry name" value="ABC_TRANSPORTER_1"/>
    <property type="match status" value="1"/>
</dbReference>
<dbReference type="STRING" id="930129.SAMN05216352_103148"/>
<evidence type="ECO:0000256" key="1">
    <source>
        <dbReference type="ARBA" id="ARBA00005417"/>
    </source>
</evidence>
<dbReference type="InterPro" id="IPR027417">
    <property type="entry name" value="P-loop_NTPase"/>
</dbReference>
<reference evidence="6 7" key="1">
    <citation type="submission" date="2016-10" db="EMBL/GenBank/DDBJ databases">
        <authorList>
            <person name="de Groot N.N."/>
        </authorList>
    </citation>
    <scope>NUCLEOTIDE SEQUENCE [LARGE SCALE GENOMIC DNA]</scope>
    <source>
        <strain evidence="7">P4B,CCM 7963,CECT 7998,DSM 25260,IBRC-M 10614,KCTC 13821</strain>
    </source>
</reference>
<feature type="domain" description="ABC transporter" evidence="5">
    <location>
        <begin position="2"/>
        <end position="247"/>
    </location>
</feature>
<accession>A0A1G8FYY7</accession>
<dbReference type="OrthoDB" id="9802264at2"/>
<dbReference type="Pfam" id="PF00005">
    <property type="entry name" value="ABC_tran"/>
    <property type="match status" value="2"/>
</dbReference>
<protein>
    <submittedName>
        <fullName evidence="6">Peptide/nickel transport system ATP-binding protein/oligopeptide transport system ATP-binding protein</fullName>
    </submittedName>
</protein>
<dbReference type="RefSeq" id="WP_091582521.1">
    <property type="nucleotide sequence ID" value="NZ_FNDU01000003.1"/>
</dbReference>
<dbReference type="GO" id="GO:0055085">
    <property type="term" value="P:transmembrane transport"/>
    <property type="evidence" value="ECO:0007669"/>
    <property type="project" value="UniProtKB-ARBA"/>
</dbReference>
<evidence type="ECO:0000256" key="4">
    <source>
        <dbReference type="ARBA" id="ARBA00022840"/>
    </source>
</evidence>
<comment type="similarity">
    <text evidence="1">Belongs to the ABC transporter superfamily.</text>
</comment>
<evidence type="ECO:0000256" key="3">
    <source>
        <dbReference type="ARBA" id="ARBA00022741"/>
    </source>
</evidence>
<dbReference type="PANTHER" id="PTHR43776:SF7">
    <property type="entry name" value="D,D-DIPEPTIDE TRANSPORT ATP-BINDING PROTEIN DDPF-RELATED"/>
    <property type="match status" value="1"/>
</dbReference>
<feature type="domain" description="ABC transporter" evidence="5">
    <location>
        <begin position="267"/>
        <end position="512"/>
    </location>
</feature>
<dbReference type="SMART" id="SM00382">
    <property type="entry name" value="AAA"/>
    <property type="match status" value="2"/>
</dbReference>
<dbReference type="PANTHER" id="PTHR43776">
    <property type="entry name" value="TRANSPORT ATP-BINDING PROTEIN"/>
    <property type="match status" value="1"/>
</dbReference>